<dbReference type="Pfam" id="PF00156">
    <property type="entry name" value="Pribosyltran"/>
    <property type="match status" value="1"/>
</dbReference>
<dbReference type="EMBL" id="DXFQ01000005">
    <property type="protein sequence ID" value="HIX19010.1"/>
    <property type="molecule type" value="Genomic_DNA"/>
</dbReference>
<dbReference type="GO" id="GO:0032263">
    <property type="term" value="P:GMP salvage"/>
    <property type="evidence" value="ECO:0007669"/>
    <property type="project" value="TreeGrafter"/>
</dbReference>
<evidence type="ECO:0000256" key="2">
    <source>
        <dbReference type="ARBA" id="ARBA00049402"/>
    </source>
</evidence>
<dbReference type="InterPro" id="IPR050408">
    <property type="entry name" value="HGPRT"/>
</dbReference>
<name>A0A9D2AG66_9BACT</name>
<reference evidence="4" key="1">
    <citation type="journal article" date="2021" name="PeerJ">
        <title>Extensive microbial diversity within the chicken gut microbiome revealed by metagenomics and culture.</title>
        <authorList>
            <person name="Gilroy R."/>
            <person name="Ravi A."/>
            <person name="Getino M."/>
            <person name="Pursley I."/>
            <person name="Horton D.L."/>
            <person name="Alikhan N.F."/>
            <person name="Baker D."/>
            <person name="Gharbi K."/>
            <person name="Hall N."/>
            <person name="Watson M."/>
            <person name="Adriaenssens E.M."/>
            <person name="Foster-Nyarko E."/>
            <person name="Jarju S."/>
            <person name="Secka A."/>
            <person name="Antonio M."/>
            <person name="Oren A."/>
            <person name="Chaudhuri R.R."/>
            <person name="La Ragione R."/>
            <person name="Hildebrand F."/>
            <person name="Pallen M.J."/>
        </authorList>
    </citation>
    <scope>NUCLEOTIDE SEQUENCE</scope>
    <source>
        <strain evidence="4">14975</strain>
    </source>
</reference>
<proteinExistence type="predicted"/>
<dbReference type="Proteomes" id="UP000823964">
    <property type="component" value="Unassembled WGS sequence"/>
</dbReference>
<reference evidence="4" key="2">
    <citation type="submission" date="2021-04" db="EMBL/GenBank/DDBJ databases">
        <authorList>
            <person name="Gilroy R."/>
        </authorList>
    </citation>
    <scope>NUCLEOTIDE SEQUENCE</scope>
    <source>
        <strain evidence="4">14975</strain>
    </source>
</reference>
<dbReference type="GO" id="GO:0005829">
    <property type="term" value="C:cytosol"/>
    <property type="evidence" value="ECO:0007669"/>
    <property type="project" value="TreeGrafter"/>
</dbReference>
<dbReference type="GO" id="GO:0006178">
    <property type="term" value="P:guanine salvage"/>
    <property type="evidence" value="ECO:0007669"/>
    <property type="project" value="TreeGrafter"/>
</dbReference>
<dbReference type="Gene3D" id="3.40.50.2020">
    <property type="match status" value="1"/>
</dbReference>
<dbReference type="InterPro" id="IPR000836">
    <property type="entry name" value="PRTase_dom"/>
</dbReference>
<comment type="catalytic activity">
    <reaction evidence="2">
        <text>IMP + diphosphate = hypoxanthine + 5-phospho-alpha-D-ribose 1-diphosphate</text>
        <dbReference type="Rhea" id="RHEA:17973"/>
        <dbReference type="ChEBI" id="CHEBI:17368"/>
        <dbReference type="ChEBI" id="CHEBI:33019"/>
        <dbReference type="ChEBI" id="CHEBI:58017"/>
        <dbReference type="ChEBI" id="CHEBI:58053"/>
        <dbReference type="EC" id="2.4.2.8"/>
    </reaction>
    <physiologicalReaction direction="right-to-left" evidence="2">
        <dbReference type="Rhea" id="RHEA:17975"/>
    </physiologicalReaction>
</comment>
<organism evidence="4 5">
    <name type="scientific">Candidatus Akkermansia intestinigallinarum</name>
    <dbReference type="NCBI Taxonomy" id="2838431"/>
    <lineage>
        <taxon>Bacteria</taxon>
        <taxon>Pseudomonadati</taxon>
        <taxon>Verrucomicrobiota</taxon>
        <taxon>Verrucomicrobiia</taxon>
        <taxon>Verrucomicrobiales</taxon>
        <taxon>Akkermansiaceae</taxon>
        <taxon>Akkermansia</taxon>
    </lineage>
</organism>
<dbReference type="GO" id="GO:0032264">
    <property type="term" value="P:IMP salvage"/>
    <property type="evidence" value="ECO:0007669"/>
    <property type="project" value="TreeGrafter"/>
</dbReference>
<dbReference type="PANTHER" id="PTHR43340:SF1">
    <property type="entry name" value="HYPOXANTHINE PHOSPHORIBOSYLTRANSFERASE"/>
    <property type="match status" value="1"/>
</dbReference>
<comment type="catalytic activity">
    <reaction evidence="1">
        <text>GMP + diphosphate = guanine + 5-phospho-alpha-D-ribose 1-diphosphate</text>
        <dbReference type="Rhea" id="RHEA:25424"/>
        <dbReference type="ChEBI" id="CHEBI:16235"/>
        <dbReference type="ChEBI" id="CHEBI:33019"/>
        <dbReference type="ChEBI" id="CHEBI:58017"/>
        <dbReference type="ChEBI" id="CHEBI:58115"/>
        <dbReference type="EC" id="2.4.2.8"/>
    </reaction>
    <physiologicalReaction direction="right-to-left" evidence="1">
        <dbReference type="Rhea" id="RHEA:25426"/>
    </physiologicalReaction>
</comment>
<comment type="caution">
    <text evidence="4">The sequence shown here is derived from an EMBL/GenBank/DDBJ whole genome shotgun (WGS) entry which is preliminary data.</text>
</comment>
<sequence length="174" mass="19523">MSNTPLSFRQLYTPERIKAAVELTADRIVARMGDEHPIIALALLNGALWFAADLLRLLPPNYLLETARVSSYGNQLESSGEVRWLTPPPDCRGKRVLVLDDVLDSGHTLHHVCETLRRRGAHEVLTAVAVEKDIPREHCEHADFAALHCGERYLVGYGMDARGKYRNLPDICEL</sequence>
<gene>
    <name evidence="4" type="ORF">H9862_00230</name>
</gene>
<dbReference type="GO" id="GO:0000287">
    <property type="term" value="F:magnesium ion binding"/>
    <property type="evidence" value="ECO:0007669"/>
    <property type="project" value="TreeGrafter"/>
</dbReference>
<dbReference type="GO" id="GO:0004422">
    <property type="term" value="F:hypoxanthine phosphoribosyltransferase activity"/>
    <property type="evidence" value="ECO:0007669"/>
    <property type="project" value="TreeGrafter"/>
</dbReference>
<dbReference type="PANTHER" id="PTHR43340">
    <property type="entry name" value="HYPOXANTHINE-GUANINE PHOSPHORIBOSYLTRANSFERASE"/>
    <property type="match status" value="1"/>
</dbReference>
<accession>A0A9D2AG66</accession>
<dbReference type="AlphaFoldDB" id="A0A9D2AG66"/>
<evidence type="ECO:0000313" key="5">
    <source>
        <dbReference type="Proteomes" id="UP000823964"/>
    </source>
</evidence>
<dbReference type="SUPFAM" id="SSF53271">
    <property type="entry name" value="PRTase-like"/>
    <property type="match status" value="1"/>
</dbReference>
<dbReference type="InterPro" id="IPR029057">
    <property type="entry name" value="PRTase-like"/>
</dbReference>
<feature type="domain" description="Phosphoribosyltransferase" evidence="3">
    <location>
        <begin position="10"/>
        <end position="144"/>
    </location>
</feature>
<evidence type="ECO:0000259" key="3">
    <source>
        <dbReference type="Pfam" id="PF00156"/>
    </source>
</evidence>
<dbReference type="CDD" id="cd06223">
    <property type="entry name" value="PRTases_typeI"/>
    <property type="match status" value="1"/>
</dbReference>
<evidence type="ECO:0000313" key="4">
    <source>
        <dbReference type="EMBL" id="HIX19010.1"/>
    </source>
</evidence>
<dbReference type="GO" id="GO:0046100">
    <property type="term" value="P:hypoxanthine metabolic process"/>
    <property type="evidence" value="ECO:0007669"/>
    <property type="project" value="TreeGrafter"/>
</dbReference>
<protein>
    <recommendedName>
        <fullName evidence="3">Phosphoribosyltransferase domain-containing protein</fullName>
    </recommendedName>
</protein>
<evidence type="ECO:0000256" key="1">
    <source>
        <dbReference type="ARBA" id="ARBA00048811"/>
    </source>
</evidence>